<dbReference type="EMBL" id="SPVG01000245">
    <property type="protein sequence ID" value="TFW15940.1"/>
    <property type="molecule type" value="Genomic_DNA"/>
</dbReference>
<name>A0A4Y9S3P6_9BURK</name>
<gene>
    <name evidence="1" type="ORF">E4L98_24915</name>
</gene>
<evidence type="ECO:0000313" key="1">
    <source>
        <dbReference type="EMBL" id="TFW15940.1"/>
    </source>
</evidence>
<reference evidence="1 2" key="1">
    <citation type="submission" date="2019-03" db="EMBL/GenBank/DDBJ databases">
        <title>Draft Genome Sequence of Duganella callidus sp. nov., a Novel Duganella Species Isolated from Cultivated Soil.</title>
        <authorList>
            <person name="Raths R."/>
            <person name="Peta V."/>
            <person name="Bucking H."/>
        </authorList>
    </citation>
    <scope>NUCLEOTIDE SEQUENCE [LARGE SCALE GENOMIC DNA]</scope>
    <source>
        <strain evidence="1 2">DN04</strain>
    </source>
</reference>
<evidence type="ECO:0008006" key="3">
    <source>
        <dbReference type="Google" id="ProtNLM"/>
    </source>
</evidence>
<evidence type="ECO:0000313" key="2">
    <source>
        <dbReference type="Proteomes" id="UP000297729"/>
    </source>
</evidence>
<protein>
    <recommendedName>
        <fullName evidence="3">DUF1508 domain-containing protein</fullName>
    </recommendedName>
</protein>
<dbReference type="AlphaFoldDB" id="A0A4Y9S3P6"/>
<accession>A0A4Y9S3P6</accession>
<sequence length="66" mass="7585">MSDNAFQYKGHRVEISVSVDSKGNWRWSFTVDGLDYTEMCDRPIPGYELALMEAAQEAKQRIDAKK</sequence>
<keyword evidence="2" id="KW-1185">Reference proteome</keyword>
<dbReference type="RefSeq" id="WP_135204226.1">
    <property type="nucleotide sequence ID" value="NZ_SPVG01000245.1"/>
</dbReference>
<comment type="caution">
    <text evidence="1">The sequence shown here is derived from an EMBL/GenBank/DDBJ whole genome shotgun (WGS) entry which is preliminary data.</text>
</comment>
<proteinExistence type="predicted"/>
<dbReference type="OrthoDB" id="9034521at2"/>
<dbReference type="Proteomes" id="UP000297729">
    <property type="component" value="Unassembled WGS sequence"/>
</dbReference>
<organism evidence="1 2">
    <name type="scientific">Duganella callida</name>
    <dbReference type="NCBI Taxonomy" id="2561932"/>
    <lineage>
        <taxon>Bacteria</taxon>
        <taxon>Pseudomonadati</taxon>
        <taxon>Pseudomonadota</taxon>
        <taxon>Betaproteobacteria</taxon>
        <taxon>Burkholderiales</taxon>
        <taxon>Oxalobacteraceae</taxon>
        <taxon>Telluria group</taxon>
        <taxon>Duganella</taxon>
    </lineage>
</organism>